<reference evidence="2 3" key="1">
    <citation type="submission" date="2024-09" db="EMBL/GenBank/DDBJ databases">
        <authorList>
            <person name="Sun Q."/>
            <person name="Mori K."/>
        </authorList>
    </citation>
    <scope>NUCLEOTIDE SEQUENCE [LARGE SCALE GENOMIC DNA]</scope>
    <source>
        <strain evidence="2 3">KCTC 23315</strain>
    </source>
</reference>
<dbReference type="PROSITE" id="PS51257">
    <property type="entry name" value="PROKAR_LIPOPROTEIN"/>
    <property type="match status" value="1"/>
</dbReference>
<evidence type="ECO:0000313" key="3">
    <source>
        <dbReference type="Proteomes" id="UP001589813"/>
    </source>
</evidence>
<dbReference type="RefSeq" id="WP_377247715.1">
    <property type="nucleotide sequence ID" value="NZ_JBHLXP010000005.1"/>
</dbReference>
<sequence length="179" mass="19664">MRALLLGFSLMMSAACSAAADAYHWVLPDSYLPQPTDSVLSINFKNPQQVLLNLTFHVDDEWRDVPAETMRAEFIDGLLAVPGVKSGRRFVLKLPAQTLGKHQIPARDFYCQDWQGPGLKKGSKQIGRICVLAQQALRVVVSLNSPAAQAKAAAEDYQLALSSLSLDWDALVTLRDSQP</sequence>
<protein>
    <submittedName>
        <fullName evidence="2">Uncharacterized protein</fullName>
    </submittedName>
</protein>
<dbReference type="EMBL" id="JBHLXP010000005">
    <property type="protein sequence ID" value="MFC0050262.1"/>
    <property type="molecule type" value="Genomic_DNA"/>
</dbReference>
<keyword evidence="1" id="KW-0732">Signal</keyword>
<feature type="signal peptide" evidence="1">
    <location>
        <begin position="1"/>
        <end position="18"/>
    </location>
</feature>
<gene>
    <name evidence="2" type="ORF">ACFFJP_18325</name>
</gene>
<keyword evidence="3" id="KW-1185">Reference proteome</keyword>
<evidence type="ECO:0000313" key="2">
    <source>
        <dbReference type="EMBL" id="MFC0050262.1"/>
    </source>
</evidence>
<dbReference type="Proteomes" id="UP001589813">
    <property type="component" value="Unassembled WGS sequence"/>
</dbReference>
<proteinExistence type="predicted"/>
<feature type="chain" id="PRO_5047380567" evidence="1">
    <location>
        <begin position="19"/>
        <end position="179"/>
    </location>
</feature>
<comment type="caution">
    <text evidence="2">The sequence shown here is derived from an EMBL/GenBank/DDBJ whole genome shotgun (WGS) entry which is preliminary data.</text>
</comment>
<name>A0ABV6BHI6_9GAMM</name>
<accession>A0ABV6BHI6</accession>
<organism evidence="2 3">
    <name type="scientific">Rheinheimera tilapiae</name>
    <dbReference type="NCBI Taxonomy" id="875043"/>
    <lineage>
        <taxon>Bacteria</taxon>
        <taxon>Pseudomonadati</taxon>
        <taxon>Pseudomonadota</taxon>
        <taxon>Gammaproteobacteria</taxon>
        <taxon>Chromatiales</taxon>
        <taxon>Chromatiaceae</taxon>
        <taxon>Rheinheimera</taxon>
    </lineage>
</organism>
<evidence type="ECO:0000256" key="1">
    <source>
        <dbReference type="SAM" id="SignalP"/>
    </source>
</evidence>